<feature type="transmembrane region" description="Helical" evidence="7">
    <location>
        <begin position="221"/>
        <end position="242"/>
    </location>
</feature>
<keyword evidence="3 7" id="KW-0812">Transmembrane</keyword>
<organism evidence="8 9">
    <name type="scientific">Pleomassaria siparia CBS 279.74</name>
    <dbReference type="NCBI Taxonomy" id="1314801"/>
    <lineage>
        <taxon>Eukaryota</taxon>
        <taxon>Fungi</taxon>
        <taxon>Dikarya</taxon>
        <taxon>Ascomycota</taxon>
        <taxon>Pezizomycotina</taxon>
        <taxon>Dothideomycetes</taxon>
        <taxon>Pleosporomycetidae</taxon>
        <taxon>Pleosporales</taxon>
        <taxon>Pleomassariaceae</taxon>
        <taxon>Pleomassaria</taxon>
    </lineage>
</organism>
<sequence>MPLICITYMLQSIDKTTLSYAAVFDLRAEVGLKGTQYSWLGSLFYLGYLFWEYPTSLLLQRFPVAKFMSGTVIVWGIILMCHAAAHDLAGLAAARTFLGTLEASINPGTMIIFSMWYKRSEHPLRMGIWIGSAGIGYVLAGIASFGIGHIGGSLSSWKYMFLIWEAITTSWGVVIYLVLPDSPLKAGFLSAEERRGVIHRIRENETSMENKQFKKAQYLNARLAVIMVCLAPFLAGTIGTWLVPHSILYGRLVCLWISFSYTATWTLSMSVATANTAGHTKKVTTNAFLLIGYCLGNFISPFFFLAEQAPWYELGVGMMFFCIGVQVVSIVGLWVLLWNRNRSRETATMSERDLIKGYENGFRDLTDLENVHFEYVY</sequence>
<protein>
    <submittedName>
        <fullName evidence="8">MFS general substrate transporter</fullName>
    </submittedName>
</protein>
<dbReference type="InterPro" id="IPR011701">
    <property type="entry name" value="MFS"/>
</dbReference>
<evidence type="ECO:0000256" key="1">
    <source>
        <dbReference type="ARBA" id="ARBA00004141"/>
    </source>
</evidence>
<dbReference type="InterPro" id="IPR036259">
    <property type="entry name" value="MFS_trans_sf"/>
</dbReference>
<comment type="similarity">
    <text evidence="6">Belongs to the major facilitator superfamily. Allantoate permease family.</text>
</comment>
<name>A0A6G1JV01_9PLEO</name>
<feature type="transmembrane region" description="Helical" evidence="7">
    <location>
        <begin position="159"/>
        <end position="179"/>
    </location>
</feature>
<keyword evidence="5 7" id="KW-0472">Membrane</keyword>
<dbReference type="Pfam" id="PF07690">
    <property type="entry name" value="MFS_1"/>
    <property type="match status" value="1"/>
</dbReference>
<dbReference type="AlphaFoldDB" id="A0A6G1JV01"/>
<feature type="transmembrane region" description="Helical" evidence="7">
    <location>
        <begin position="128"/>
        <end position="147"/>
    </location>
</feature>
<feature type="transmembrane region" description="Helical" evidence="7">
    <location>
        <begin position="67"/>
        <end position="85"/>
    </location>
</feature>
<gene>
    <name evidence="8" type="ORF">K504DRAFT_450867</name>
</gene>
<dbReference type="Proteomes" id="UP000799428">
    <property type="component" value="Unassembled WGS sequence"/>
</dbReference>
<dbReference type="FunFam" id="1.20.1250.20:FF:000064">
    <property type="entry name" value="MFS allantoate transporter"/>
    <property type="match status" value="1"/>
</dbReference>
<evidence type="ECO:0000313" key="9">
    <source>
        <dbReference type="Proteomes" id="UP000799428"/>
    </source>
</evidence>
<feature type="transmembrane region" description="Helical" evidence="7">
    <location>
        <begin position="248"/>
        <end position="267"/>
    </location>
</feature>
<evidence type="ECO:0000256" key="6">
    <source>
        <dbReference type="ARBA" id="ARBA00037968"/>
    </source>
</evidence>
<keyword evidence="2" id="KW-0813">Transport</keyword>
<dbReference type="Gene3D" id="1.20.1250.20">
    <property type="entry name" value="MFS general substrate transporter like domains"/>
    <property type="match status" value="1"/>
</dbReference>
<dbReference type="PANTHER" id="PTHR43791">
    <property type="entry name" value="PERMEASE-RELATED"/>
    <property type="match status" value="1"/>
</dbReference>
<dbReference type="PANTHER" id="PTHR43791:SF97">
    <property type="entry name" value="ALLANTOATE TRANSPORTER, PUTATIVE (AFU_ORTHOLOGUE AFUA_1G14700)-RELATED"/>
    <property type="match status" value="1"/>
</dbReference>
<feature type="transmembrane region" description="Helical" evidence="7">
    <location>
        <begin position="97"/>
        <end position="116"/>
    </location>
</feature>
<accession>A0A6G1JV01</accession>
<keyword evidence="9" id="KW-1185">Reference proteome</keyword>
<evidence type="ECO:0000256" key="5">
    <source>
        <dbReference type="ARBA" id="ARBA00023136"/>
    </source>
</evidence>
<reference evidence="8" key="1">
    <citation type="journal article" date="2020" name="Stud. Mycol.">
        <title>101 Dothideomycetes genomes: a test case for predicting lifestyles and emergence of pathogens.</title>
        <authorList>
            <person name="Haridas S."/>
            <person name="Albert R."/>
            <person name="Binder M."/>
            <person name="Bloem J."/>
            <person name="Labutti K."/>
            <person name="Salamov A."/>
            <person name="Andreopoulos B."/>
            <person name="Baker S."/>
            <person name="Barry K."/>
            <person name="Bills G."/>
            <person name="Bluhm B."/>
            <person name="Cannon C."/>
            <person name="Castanera R."/>
            <person name="Culley D."/>
            <person name="Daum C."/>
            <person name="Ezra D."/>
            <person name="Gonzalez J."/>
            <person name="Henrissat B."/>
            <person name="Kuo A."/>
            <person name="Liang C."/>
            <person name="Lipzen A."/>
            <person name="Lutzoni F."/>
            <person name="Magnuson J."/>
            <person name="Mondo S."/>
            <person name="Nolan M."/>
            <person name="Ohm R."/>
            <person name="Pangilinan J."/>
            <person name="Park H.-J."/>
            <person name="Ramirez L."/>
            <person name="Alfaro M."/>
            <person name="Sun H."/>
            <person name="Tritt A."/>
            <person name="Yoshinaga Y."/>
            <person name="Zwiers L.-H."/>
            <person name="Turgeon B."/>
            <person name="Goodwin S."/>
            <person name="Spatafora J."/>
            <person name="Crous P."/>
            <person name="Grigoriev I."/>
        </authorList>
    </citation>
    <scope>NUCLEOTIDE SEQUENCE</scope>
    <source>
        <strain evidence="8">CBS 279.74</strain>
    </source>
</reference>
<comment type="subcellular location">
    <subcellularLocation>
        <location evidence="1">Membrane</location>
        <topology evidence="1">Multi-pass membrane protein</topology>
    </subcellularLocation>
</comment>
<feature type="transmembrane region" description="Helical" evidence="7">
    <location>
        <begin position="287"/>
        <end position="306"/>
    </location>
</feature>
<dbReference type="OrthoDB" id="6730379at2759"/>
<evidence type="ECO:0000256" key="3">
    <source>
        <dbReference type="ARBA" id="ARBA00022692"/>
    </source>
</evidence>
<dbReference type="SUPFAM" id="SSF103473">
    <property type="entry name" value="MFS general substrate transporter"/>
    <property type="match status" value="1"/>
</dbReference>
<evidence type="ECO:0000256" key="4">
    <source>
        <dbReference type="ARBA" id="ARBA00022989"/>
    </source>
</evidence>
<evidence type="ECO:0000313" key="8">
    <source>
        <dbReference type="EMBL" id="KAF2704112.1"/>
    </source>
</evidence>
<dbReference type="EMBL" id="MU005783">
    <property type="protein sequence ID" value="KAF2704112.1"/>
    <property type="molecule type" value="Genomic_DNA"/>
</dbReference>
<dbReference type="GO" id="GO:0016020">
    <property type="term" value="C:membrane"/>
    <property type="evidence" value="ECO:0007669"/>
    <property type="project" value="UniProtKB-SubCell"/>
</dbReference>
<evidence type="ECO:0000256" key="2">
    <source>
        <dbReference type="ARBA" id="ARBA00022448"/>
    </source>
</evidence>
<evidence type="ECO:0000256" key="7">
    <source>
        <dbReference type="SAM" id="Phobius"/>
    </source>
</evidence>
<proteinExistence type="inferred from homology"/>
<keyword evidence="4 7" id="KW-1133">Transmembrane helix</keyword>
<feature type="transmembrane region" description="Helical" evidence="7">
    <location>
        <begin position="318"/>
        <end position="339"/>
    </location>
</feature>
<dbReference type="GO" id="GO:0022857">
    <property type="term" value="F:transmembrane transporter activity"/>
    <property type="evidence" value="ECO:0007669"/>
    <property type="project" value="InterPro"/>
</dbReference>